<feature type="domain" description="FecR protein" evidence="1">
    <location>
        <begin position="98"/>
        <end position="184"/>
    </location>
</feature>
<dbReference type="InterPro" id="IPR006860">
    <property type="entry name" value="FecR"/>
</dbReference>
<protein>
    <submittedName>
        <fullName evidence="2">FecR domain-containing protein</fullName>
    </submittedName>
</protein>
<organism evidence="2 3">
    <name type="scientific">Ramlibacter monticola</name>
    <dbReference type="NCBI Taxonomy" id="1926872"/>
    <lineage>
        <taxon>Bacteria</taxon>
        <taxon>Pseudomonadati</taxon>
        <taxon>Pseudomonadota</taxon>
        <taxon>Betaproteobacteria</taxon>
        <taxon>Burkholderiales</taxon>
        <taxon>Comamonadaceae</taxon>
        <taxon>Ramlibacter</taxon>
    </lineage>
</organism>
<reference evidence="2 3" key="1">
    <citation type="journal article" date="2017" name="Int. J. Syst. Evol. Microbiol.">
        <title>Ramlibacter monticola sp. nov., isolated from forest soil.</title>
        <authorList>
            <person name="Chaudhary D.K."/>
            <person name="Kim J."/>
        </authorList>
    </citation>
    <scope>NUCLEOTIDE SEQUENCE [LARGE SCALE GENOMIC DNA]</scope>
    <source>
        <strain evidence="2 3">KACC 19175</strain>
    </source>
</reference>
<dbReference type="EMBL" id="JAEQNE010000007">
    <property type="protein sequence ID" value="MBL0394188.1"/>
    <property type="molecule type" value="Genomic_DNA"/>
</dbReference>
<keyword evidence="3" id="KW-1185">Reference proteome</keyword>
<dbReference type="AlphaFoldDB" id="A0A937CVV6"/>
<evidence type="ECO:0000259" key="1">
    <source>
        <dbReference type="Pfam" id="PF04773"/>
    </source>
</evidence>
<evidence type="ECO:0000313" key="3">
    <source>
        <dbReference type="Proteomes" id="UP000599109"/>
    </source>
</evidence>
<dbReference type="PANTHER" id="PTHR38731:SF1">
    <property type="entry name" value="FECR PROTEIN DOMAIN-CONTAINING PROTEIN"/>
    <property type="match status" value="1"/>
</dbReference>
<gene>
    <name evidence="2" type="ORF">JJ685_23820</name>
</gene>
<sequence>MVRGGFRAVTGLISKGSPDAARIQTQTATIGIRGTDFDARLCARDCGAESAQIQDSARPNAVQASAKVVSAQGEVSAVDGAGERRRLVEGGSVYPGEVVETARGSQAVLAFRDESRVTLGSQTRFRLDNFVYDDQNPADGRFLASILRGSVRALTGLIGRANNRNVGFGTATATIGIRGTGFDVVCTGPCAGELASFGPADGLTVWTWLGTVSVTPQGQTALQVLQAGQGLFISPAGTVQPVTTQPPMEGARPDQVIVPPKLFAMAGVSDAEEGLFVFVRDGHIEIASAREVLHLGKGEAGFAGANGETLRPETVPKFIEFDRMPLPTARNPMLTSVLNESGIRSSHVCR</sequence>
<accession>A0A937CVV6</accession>
<dbReference type="Proteomes" id="UP000599109">
    <property type="component" value="Unassembled WGS sequence"/>
</dbReference>
<name>A0A937CVV6_9BURK</name>
<comment type="caution">
    <text evidence="2">The sequence shown here is derived from an EMBL/GenBank/DDBJ whole genome shotgun (WGS) entry which is preliminary data.</text>
</comment>
<dbReference type="PANTHER" id="PTHR38731">
    <property type="entry name" value="LIPL45-RELATED LIPOPROTEIN-RELATED"/>
    <property type="match status" value="1"/>
</dbReference>
<dbReference type="Pfam" id="PF04773">
    <property type="entry name" value="FecR"/>
    <property type="match status" value="1"/>
</dbReference>
<evidence type="ECO:0000313" key="2">
    <source>
        <dbReference type="EMBL" id="MBL0394188.1"/>
    </source>
</evidence>
<proteinExistence type="predicted"/>